<feature type="DNA-binding region" description="H-T-H motif" evidence="4">
    <location>
        <begin position="47"/>
        <end position="66"/>
    </location>
</feature>
<comment type="caution">
    <text evidence="6">The sequence shown here is derived from an EMBL/GenBank/DDBJ whole genome shotgun (WGS) entry which is preliminary data.</text>
</comment>
<dbReference type="Proteomes" id="UP001500503">
    <property type="component" value="Unassembled WGS sequence"/>
</dbReference>
<organism evidence="6 7">
    <name type="scientific">Actinoallomurus oryzae</name>
    <dbReference type="NCBI Taxonomy" id="502180"/>
    <lineage>
        <taxon>Bacteria</taxon>
        <taxon>Bacillati</taxon>
        <taxon>Actinomycetota</taxon>
        <taxon>Actinomycetes</taxon>
        <taxon>Streptosporangiales</taxon>
        <taxon>Thermomonosporaceae</taxon>
        <taxon>Actinoallomurus</taxon>
    </lineage>
</organism>
<accession>A0ABP8Q576</accession>
<dbReference type="EMBL" id="BAABHF010000022">
    <property type="protein sequence ID" value="GAA4496453.1"/>
    <property type="molecule type" value="Genomic_DNA"/>
</dbReference>
<evidence type="ECO:0000313" key="6">
    <source>
        <dbReference type="EMBL" id="GAA4496453.1"/>
    </source>
</evidence>
<evidence type="ECO:0000256" key="2">
    <source>
        <dbReference type="ARBA" id="ARBA00023125"/>
    </source>
</evidence>
<dbReference type="PROSITE" id="PS50977">
    <property type="entry name" value="HTH_TETR_2"/>
    <property type="match status" value="1"/>
</dbReference>
<dbReference type="InterPro" id="IPR050109">
    <property type="entry name" value="HTH-type_TetR-like_transc_reg"/>
</dbReference>
<evidence type="ECO:0000256" key="1">
    <source>
        <dbReference type="ARBA" id="ARBA00023015"/>
    </source>
</evidence>
<keyword evidence="3" id="KW-0804">Transcription</keyword>
<dbReference type="InterPro" id="IPR009057">
    <property type="entry name" value="Homeodomain-like_sf"/>
</dbReference>
<dbReference type="PANTHER" id="PTHR30055:SF234">
    <property type="entry name" value="HTH-TYPE TRANSCRIPTIONAL REGULATOR BETI"/>
    <property type="match status" value="1"/>
</dbReference>
<proteinExistence type="predicted"/>
<evidence type="ECO:0000259" key="5">
    <source>
        <dbReference type="PROSITE" id="PS50977"/>
    </source>
</evidence>
<dbReference type="InterPro" id="IPR001647">
    <property type="entry name" value="HTH_TetR"/>
</dbReference>
<protein>
    <recommendedName>
        <fullName evidence="5">HTH tetR-type domain-containing protein</fullName>
    </recommendedName>
</protein>
<evidence type="ECO:0000256" key="4">
    <source>
        <dbReference type="PROSITE-ProRule" id="PRU00335"/>
    </source>
</evidence>
<dbReference type="PANTHER" id="PTHR30055">
    <property type="entry name" value="HTH-TYPE TRANSCRIPTIONAL REGULATOR RUTR"/>
    <property type="match status" value="1"/>
</dbReference>
<dbReference type="Pfam" id="PF00440">
    <property type="entry name" value="TetR_N"/>
    <property type="match status" value="1"/>
</dbReference>
<dbReference type="SUPFAM" id="SSF46689">
    <property type="entry name" value="Homeodomain-like"/>
    <property type="match status" value="1"/>
</dbReference>
<evidence type="ECO:0000313" key="7">
    <source>
        <dbReference type="Proteomes" id="UP001500503"/>
    </source>
</evidence>
<keyword evidence="1" id="KW-0805">Transcription regulation</keyword>
<feature type="domain" description="HTH tetR-type" evidence="5">
    <location>
        <begin position="24"/>
        <end position="84"/>
    </location>
</feature>
<reference evidence="7" key="1">
    <citation type="journal article" date="2019" name="Int. J. Syst. Evol. Microbiol.">
        <title>The Global Catalogue of Microorganisms (GCM) 10K type strain sequencing project: providing services to taxonomists for standard genome sequencing and annotation.</title>
        <authorList>
            <consortium name="The Broad Institute Genomics Platform"/>
            <consortium name="The Broad Institute Genome Sequencing Center for Infectious Disease"/>
            <person name="Wu L."/>
            <person name="Ma J."/>
        </authorList>
    </citation>
    <scope>NUCLEOTIDE SEQUENCE [LARGE SCALE GENOMIC DNA]</scope>
    <source>
        <strain evidence="7">JCM 17933</strain>
    </source>
</reference>
<dbReference type="Gene3D" id="1.10.357.10">
    <property type="entry name" value="Tetracycline Repressor, domain 2"/>
    <property type="match status" value="1"/>
</dbReference>
<name>A0ABP8Q576_9ACTN</name>
<keyword evidence="7" id="KW-1185">Reference proteome</keyword>
<sequence length="220" mass="24669">MDERGPYATLPRGRHHLSRDAVRTSQRGRMLLAMAESVAEKGYAQTSVADVLKRSRVSRETFYQHFSGKQDCFLTVLDRSSLVLERFFEEELSRDEGAWSCFDHALEIYLGTLAAEPTFARVFFLESYAAGPEAQRKRFAVQERFVQSLLDNFADDPAWKRLPDPGFAARMMVGAVSQLVASELVHGRDRELPTLREPVMRLLRGLVGDGADPARSAASG</sequence>
<keyword evidence="2 4" id="KW-0238">DNA-binding</keyword>
<evidence type="ECO:0000256" key="3">
    <source>
        <dbReference type="ARBA" id="ARBA00023163"/>
    </source>
</evidence>
<gene>
    <name evidence="6" type="ORF">GCM10023191_038500</name>
</gene>